<keyword evidence="2" id="KW-1185">Reference proteome</keyword>
<accession>A0ACC7P6R7</accession>
<evidence type="ECO:0000313" key="2">
    <source>
        <dbReference type="Proteomes" id="UP001631969"/>
    </source>
</evidence>
<name>A0ACC7P6R7_9BACL</name>
<evidence type="ECO:0000313" key="1">
    <source>
        <dbReference type="EMBL" id="MFM9330027.1"/>
    </source>
</evidence>
<gene>
    <name evidence="1" type="ORF">ACI1P1_17150</name>
</gene>
<organism evidence="1 2">
    <name type="scientific">Paenibacillus mesotrionivorans</name>
    <dbReference type="NCBI Taxonomy" id="3160968"/>
    <lineage>
        <taxon>Bacteria</taxon>
        <taxon>Bacillati</taxon>
        <taxon>Bacillota</taxon>
        <taxon>Bacilli</taxon>
        <taxon>Bacillales</taxon>
        <taxon>Paenibacillaceae</taxon>
        <taxon>Paenibacillus</taxon>
    </lineage>
</organism>
<dbReference type="EMBL" id="JBJURJ010000011">
    <property type="protein sequence ID" value="MFM9330027.1"/>
    <property type="molecule type" value="Genomic_DNA"/>
</dbReference>
<proteinExistence type="predicted"/>
<comment type="caution">
    <text evidence="1">The sequence shown here is derived from an EMBL/GenBank/DDBJ whole genome shotgun (WGS) entry which is preliminary data.</text>
</comment>
<sequence>MALINVVLILINTVILVSGQFLWKMGMQQNPDSFGSLMGILRLFLSPYVLTGLVMYGAATLLWFFILSRVPLSLAYPLQSVAYILAVFGAYFIFHEPLSAAKIGGCLLILAGVALIGWKG</sequence>
<reference evidence="1" key="1">
    <citation type="submission" date="2024-12" db="EMBL/GenBank/DDBJ databases">
        <authorList>
            <person name="Wu N."/>
        </authorList>
    </citation>
    <scope>NUCLEOTIDE SEQUENCE</scope>
    <source>
        <strain evidence="1">P15</strain>
    </source>
</reference>
<protein>
    <submittedName>
        <fullName evidence="1">EamA family transporter</fullName>
    </submittedName>
</protein>
<dbReference type="Proteomes" id="UP001631969">
    <property type="component" value="Unassembled WGS sequence"/>
</dbReference>